<dbReference type="EMBL" id="SJPW01000002">
    <property type="protein sequence ID" value="TWU59387.1"/>
    <property type="molecule type" value="Genomic_DNA"/>
</dbReference>
<accession>A0A5C6FF74</accession>
<keyword evidence="3" id="KW-1185">Reference proteome</keyword>
<dbReference type="Gene3D" id="2.60.120.560">
    <property type="entry name" value="Exo-inulinase, domain 1"/>
    <property type="match status" value="2"/>
</dbReference>
<name>A0A5C6FF74_9BACT</name>
<evidence type="ECO:0000313" key="2">
    <source>
        <dbReference type="EMBL" id="TWU59387.1"/>
    </source>
</evidence>
<dbReference type="InterPro" id="IPR010496">
    <property type="entry name" value="AL/BT2_dom"/>
</dbReference>
<dbReference type="GO" id="GO:0016787">
    <property type="term" value="F:hydrolase activity"/>
    <property type="evidence" value="ECO:0007669"/>
    <property type="project" value="InterPro"/>
</dbReference>
<protein>
    <recommendedName>
        <fullName evidence="1">3-keto-alpha-glucoside-1,2-lyase/3-keto-2-hydroxy-glucal hydratase domain-containing protein</fullName>
    </recommendedName>
</protein>
<feature type="domain" description="3-keto-alpha-glucoside-1,2-lyase/3-keto-2-hydroxy-glucal hydratase" evidence="1">
    <location>
        <begin position="260"/>
        <end position="439"/>
    </location>
</feature>
<proteinExistence type="predicted"/>
<dbReference type="Pfam" id="PF06439">
    <property type="entry name" value="3keto-disac_hyd"/>
    <property type="match status" value="2"/>
</dbReference>
<reference evidence="2 3" key="1">
    <citation type="submission" date="2019-02" db="EMBL/GenBank/DDBJ databases">
        <title>Deep-cultivation of Planctomycetes and their phenomic and genomic characterization uncovers novel biology.</title>
        <authorList>
            <person name="Wiegand S."/>
            <person name="Jogler M."/>
            <person name="Boedeker C."/>
            <person name="Pinto D."/>
            <person name="Vollmers J."/>
            <person name="Rivas-Marin E."/>
            <person name="Kohn T."/>
            <person name="Peeters S.H."/>
            <person name="Heuer A."/>
            <person name="Rast P."/>
            <person name="Oberbeckmann S."/>
            <person name="Bunk B."/>
            <person name="Jeske O."/>
            <person name="Meyerdierks A."/>
            <person name="Storesund J.E."/>
            <person name="Kallscheuer N."/>
            <person name="Luecker S."/>
            <person name="Lage O.M."/>
            <person name="Pohl T."/>
            <person name="Merkel B.J."/>
            <person name="Hornburger P."/>
            <person name="Mueller R.-W."/>
            <person name="Bruemmer F."/>
            <person name="Labrenz M."/>
            <person name="Spormann A.M."/>
            <person name="Op Den Camp H."/>
            <person name="Overmann J."/>
            <person name="Amann R."/>
            <person name="Jetten M.S.M."/>
            <person name="Mascher T."/>
            <person name="Medema M.H."/>
            <person name="Devos D.P."/>
            <person name="Kaster A.-K."/>
            <person name="Ovreas L."/>
            <person name="Rohde M."/>
            <person name="Galperin M.Y."/>
            <person name="Jogler C."/>
        </authorList>
    </citation>
    <scope>NUCLEOTIDE SEQUENCE [LARGE SCALE GENOMIC DNA]</scope>
    <source>
        <strain evidence="2 3">Poly51</strain>
    </source>
</reference>
<comment type="caution">
    <text evidence="2">The sequence shown here is derived from an EMBL/GenBank/DDBJ whole genome shotgun (WGS) entry which is preliminary data.</text>
</comment>
<evidence type="ECO:0000313" key="3">
    <source>
        <dbReference type="Proteomes" id="UP000318288"/>
    </source>
</evidence>
<sequence>MIFKTIFSLVFNEMYPLIFRMKSKDFLIVMMVVTVTIVGCSKKSETEPVAKTADVEAASVPKAPIAPQTYEASAEELLAARLPESEASEGWIRLFDGHTLYGWEITGAANWRVEDGSIVVDDGAKCLLCTAVPWKDFELTLEFDADATTNSGVFLRTPLEPEDPKLDCYEVNIAPNDNPFPTAGIVGRQKADGDTNDAVKGDWRTMTMVMDGNDLKVSIDGKLVNEYTDSIGLGIGRIGLQHNSGRVAFRNIRLKPLGMSSLIDEELSKWTKYPKMPGEFTVNGDGELLVKGGRTQLESKDTCADFVLLAEYRLAAVEMNSGIFFRCIPGAEMMGYECQLSNEIKDGNPLAPADTGTGGIFKRQDARVVAGEADQWTSLLLVAHGEKIAAWVAGIQVSNWFDDRKPDENPRKGLRVEPGTLMIQGHDPTTDAKFKQILIVEIGS</sequence>
<organism evidence="2 3">
    <name type="scientific">Rubripirellula tenax</name>
    <dbReference type="NCBI Taxonomy" id="2528015"/>
    <lineage>
        <taxon>Bacteria</taxon>
        <taxon>Pseudomonadati</taxon>
        <taxon>Planctomycetota</taxon>
        <taxon>Planctomycetia</taxon>
        <taxon>Pirellulales</taxon>
        <taxon>Pirellulaceae</taxon>
        <taxon>Rubripirellula</taxon>
    </lineage>
</organism>
<dbReference type="Proteomes" id="UP000318288">
    <property type="component" value="Unassembled WGS sequence"/>
</dbReference>
<dbReference type="AlphaFoldDB" id="A0A5C6FF74"/>
<evidence type="ECO:0000259" key="1">
    <source>
        <dbReference type="Pfam" id="PF06439"/>
    </source>
</evidence>
<feature type="domain" description="3-keto-alpha-glucoside-1,2-lyase/3-keto-2-hydroxy-glucal hydratase" evidence="1">
    <location>
        <begin position="90"/>
        <end position="255"/>
    </location>
</feature>
<gene>
    <name evidence="2" type="ORF">Poly51_21750</name>
</gene>